<protein>
    <submittedName>
        <fullName evidence="8">Peptide ABC transporter substrate-binding protein</fullName>
    </submittedName>
</protein>
<keyword evidence="5" id="KW-0653">Protein transport</keyword>
<dbReference type="InterPro" id="IPR039424">
    <property type="entry name" value="SBP_5"/>
</dbReference>
<dbReference type="PIRSF" id="PIRSF002741">
    <property type="entry name" value="MppA"/>
    <property type="match status" value="1"/>
</dbReference>
<feature type="domain" description="Solute-binding protein family 5" evidence="7">
    <location>
        <begin position="86"/>
        <end position="475"/>
    </location>
</feature>
<comment type="subcellular location">
    <subcellularLocation>
        <location evidence="1">Cell membrane</location>
        <topology evidence="1">Lipid-anchor</topology>
    </subcellularLocation>
</comment>
<organism evidence="8 9">
    <name type="scientific">Listeria welshimeri</name>
    <dbReference type="NCBI Taxonomy" id="1643"/>
    <lineage>
        <taxon>Bacteria</taxon>
        <taxon>Bacillati</taxon>
        <taxon>Bacillota</taxon>
        <taxon>Bacilli</taxon>
        <taxon>Bacillales</taxon>
        <taxon>Listeriaceae</taxon>
        <taxon>Listeria</taxon>
    </lineage>
</organism>
<dbReference type="PANTHER" id="PTHR30290">
    <property type="entry name" value="PERIPLASMIC BINDING COMPONENT OF ABC TRANSPORTER"/>
    <property type="match status" value="1"/>
</dbReference>
<dbReference type="EMBL" id="JAAROP010000005">
    <property type="protein sequence ID" value="MBC1322726.1"/>
    <property type="molecule type" value="Genomic_DNA"/>
</dbReference>
<keyword evidence="3" id="KW-0813">Transport</keyword>
<evidence type="ECO:0000259" key="7">
    <source>
        <dbReference type="Pfam" id="PF00496"/>
    </source>
</evidence>
<evidence type="ECO:0000256" key="3">
    <source>
        <dbReference type="ARBA" id="ARBA00022448"/>
    </source>
</evidence>
<dbReference type="CDD" id="cd08504">
    <property type="entry name" value="PBP2_OppA"/>
    <property type="match status" value="1"/>
</dbReference>
<evidence type="ECO:0000256" key="6">
    <source>
        <dbReference type="SAM" id="SignalP"/>
    </source>
</evidence>
<dbReference type="FunFam" id="3.10.105.10:FF:000001">
    <property type="entry name" value="Oligopeptide ABC transporter, oligopeptide-binding protein"/>
    <property type="match status" value="1"/>
</dbReference>
<accession>A0A7X0W5B0</accession>
<keyword evidence="4 6" id="KW-0732">Signal</keyword>
<dbReference type="AlphaFoldDB" id="A0A7X0W5B0"/>
<dbReference type="GO" id="GO:1904680">
    <property type="term" value="F:peptide transmembrane transporter activity"/>
    <property type="evidence" value="ECO:0007669"/>
    <property type="project" value="TreeGrafter"/>
</dbReference>
<dbReference type="Proteomes" id="UP000522007">
    <property type="component" value="Unassembled WGS sequence"/>
</dbReference>
<dbReference type="SUPFAM" id="SSF53850">
    <property type="entry name" value="Periplasmic binding protein-like II"/>
    <property type="match status" value="1"/>
</dbReference>
<keyword evidence="5" id="KW-0571">Peptide transport</keyword>
<evidence type="ECO:0000256" key="1">
    <source>
        <dbReference type="ARBA" id="ARBA00004193"/>
    </source>
</evidence>
<name>A0A7X0W5B0_LISWE</name>
<dbReference type="PROSITE" id="PS01040">
    <property type="entry name" value="SBP_BACTERIAL_5"/>
    <property type="match status" value="1"/>
</dbReference>
<dbReference type="PANTHER" id="PTHR30290:SF10">
    <property type="entry name" value="PERIPLASMIC OLIGOPEPTIDE-BINDING PROTEIN-RELATED"/>
    <property type="match status" value="1"/>
</dbReference>
<feature type="chain" id="PRO_5030760910" evidence="6">
    <location>
        <begin position="21"/>
        <end position="555"/>
    </location>
</feature>
<dbReference type="Gene3D" id="3.40.190.10">
    <property type="entry name" value="Periplasmic binding protein-like II"/>
    <property type="match status" value="1"/>
</dbReference>
<reference evidence="8 9" key="1">
    <citation type="submission" date="2020-03" db="EMBL/GenBank/DDBJ databases">
        <title>Soil Listeria distribution.</title>
        <authorList>
            <person name="Liao J."/>
            <person name="Wiedmann M."/>
        </authorList>
    </citation>
    <scope>NUCLEOTIDE SEQUENCE [LARGE SCALE GENOMIC DNA]</scope>
    <source>
        <strain evidence="8 9">FSL L7-1829</strain>
    </source>
</reference>
<evidence type="ECO:0000256" key="5">
    <source>
        <dbReference type="ARBA" id="ARBA00022856"/>
    </source>
</evidence>
<sequence length="555" mass="62263">MVKKNIVIAFFILTLGLVLAACGGNDSSKDKATTSTGDKGDKKVVNLMESAEIPSMDSVKGTDGVSFTAQNQVFEGLYYLDKDDQTQPGVAASDPEISDDQKVYTIKLRDDAKWSNGTKVTAHDFVYAWQKLVNPATAAEYAVLFDGLIANATDIINGKKKPEELGVKALDDTTLEITLENPTPYFHSLLTFPTFYPQNEKYSESQGDDYAKDSDHMIYNGPFVMKDWNNTSKEWKYEKNKDYWDKDTVKVDTINMQVVKEPGTAVNLYSTGKLDRATLTGDYAKQKQNDSDYTTEKEAFVYYLKFNQKQAGKSTLFANENARKAFALSVDKESLVKTVMGNGSTAMNGFVPAEFTFNPETKEDFRKENGDLLTTDKAAAKEYWKKAKEELGIDTLTVELLGDDQDFNKKSTEFLQSALESNLDGLTIKIKTVPYKARLKLDETEDYTLELTRWGPDYQDPITFLSTTMTDNNYNRSNYSNKGYDKLLTDASTTYATQPEKRWQAMLDAEKILMDDVGIAPLYQAGTAALQSPKVTGISHHLFGAPFSYHWIEKK</sequence>
<feature type="signal peptide" evidence="6">
    <location>
        <begin position="1"/>
        <end position="20"/>
    </location>
</feature>
<gene>
    <name evidence="8" type="ORF">HB853_07195</name>
</gene>
<dbReference type="GO" id="GO:0030288">
    <property type="term" value="C:outer membrane-bounded periplasmic space"/>
    <property type="evidence" value="ECO:0007669"/>
    <property type="project" value="UniProtKB-ARBA"/>
</dbReference>
<evidence type="ECO:0000256" key="2">
    <source>
        <dbReference type="ARBA" id="ARBA00005695"/>
    </source>
</evidence>
<dbReference type="GO" id="GO:0015833">
    <property type="term" value="P:peptide transport"/>
    <property type="evidence" value="ECO:0007669"/>
    <property type="project" value="UniProtKB-KW"/>
</dbReference>
<dbReference type="InterPro" id="IPR023765">
    <property type="entry name" value="SBP_5_CS"/>
</dbReference>
<dbReference type="GO" id="GO:0043190">
    <property type="term" value="C:ATP-binding cassette (ABC) transporter complex"/>
    <property type="evidence" value="ECO:0007669"/>
    <property type="project" value="InterPro"/>
</dbReference>
<dbReference type="InterPro" id="IPR030678">
    <property type="entry name" value="Peptide/Ni-bd"/>
</dbReference>
<dbReference type="InterPro" id="IPR000914">
    <property type="entry name" value="SBP_5_dom"/>
</dbReference>
<dbReference type="Gene3D" id="3.10.105.10">
    <property type="entry name" value="Dipeptide-binding Protein, Domain 3"/>
    <property type="match status" value="1"/>
</dbReference>
<dbReference type="Gene3D" id="3.90.76.10">
    <property type="entry name" value="Dipeptide-binding Protein, Domain 1"/>
    <property type="match status" value="1"/>
</dbReference>
<proteinExistence type="inferred from homology"/>
<dbReference type="PROSITE" id="PS51257">
    <property type="entry name" value="PROKAR_LIPOPROTEIN"/>
    <property type="match status" value="1"/>
</dbReference>
<dbReference type="FunFam" id="3.90.76.10:FF:000001">
    <property type="entry name" value="Oligopeptide ABC transporter substrate-binding protein"/>
    <property type="match status" value="1"/>
</dbReference>
<evidence type="ECO:0000256" key="4">
    <source>
        <dbReference type="ARBA" id="ARBA00022729"/>
    </source>
</evidence>
<comment type="similarity">
    <text evidence="2">Belongs to the bacterial solute-binding protein 5 family.</text>
</comment>
<comment type="caution">
    <text evidence="8">The sequence shown here is derived from an EMBL/GenBank/DDBJ whole genome shotgun (WGS) entry which is preliminary data.</text>
</comment>
<evidence type="ECO:0000313" key="9">
    <source>
        <dbReference type="Proteomes" id="UP000522007"/>
    </source>
</evidence>
<evidence type="ECO:0000313" key="8">
    <source>
        <dbReference type="EMBL" id="MBC1322726.1"/>
    </source>
</evidence>
<dbReference type="Pfam" id="PF00496">
    <property type="entry name" value="SBP_bac_5"/>
    <property type="match status" value="1"/>
</dbReference>